<reference evidence="8 9" key="1">
    <citation type="submission" date="2023-09" db="EMBL/GenBank/DDBJ databases">
        <title>Pangenome analysis of Batrachochytrium dendrobatidis and related Chytrids.</title>
        <authorList>
            <person name="Yacoub M.N."/>
            <person name="Stajich J.E."/>
            <person name="James T.Y."/>
        </authorList>
    </citation>
    <scope>NUCLEOTIDE SEQUENCE [LARGE SCALE GENOMIC DNA]</scope>
    <source>
        <strain evidence="8 9">JEL0888</strain>
    </source>
</reference>
<dbReference type="PANTHER" id="PTHR19302">
    <property type="entry name" value="GAMMA TUBULIN COMPLEX PROTEIN"/>
    <property type="match status" value="1"/>
</dbReference>
<gene>
    <name evidence="8" type="ORF">HK105_206197</name>
</gene>
<keyword evidence="9" id="KW-1185">Reference proteome</keyword>
<evidence type="ECO:0000313" key="8">
    <source>
        <dbReference type="EMBL" id="KAL2914253.1"/>
    </source>
</evidence>
<dbReference type="InterPro" id="IPR007259">
    <property type="entry name" value="GCP"/>
</dbReference>
<comment type="subcellular location">
    <subcellularLocation>
        <location evidence="1">Cytoplasm</location>
        <location evidence="1">Cytoskeleton</location>
        <location evidence="1">Microtubule organizing center</location>
    </subcellularLocation>
</comment>
<protein>
    <recommendedName>
        <fullName evidence="7">C2H2-type domain-containing protein</fullName>
    </recommendedName>
</protein>
<keyword evidence="5" id="KW-0206">Cytoskeleton</keyword>
<keyword evidence="4" id="KW-0493">Microtubule</keyword>
<evidence type="ECO:0000256" key="1">
    <source>
        <dbReference type="ARBA" id="ARBA00004267"/>
    </source>
</evidence>
<feature type="compositionally biased region" description="Low complexity" evidence="6">
    <location>
        <begin position="132"/>
        <end position="144"/>
    </location>
</feature>
<evidence type="ECO:0000259" key="7">
    <source>
        <dbReference type="PROSITE" id="PS00028"/>
    </source>
</evidence>
<dbReference type="InterPro" id="IPR013087">
    <property type="entry name" value="Znf_C2H2_type"/>
</dbReference>
<organism evidence="8 9">
    <name type="scientific">Polyrhizophydium stewartii</name>
    <dbReference type="NCBI Taxonomy" id="2732419"/>
    <lineage>
        <taxon>Eukaryota</taxon>
        <taxon>Fungi</taxon>
        <taxon>Fungi incertae sedis</taxon>
        <taxon>Chytridiomycota</taxon>
        <taxon>Chytridiomycota incertae sedis</taxon>
        <taxon>Chytridiomycetes</taxon>
        <taxon>Rhizophydiales</taxon>
        <taxon>Rhizophydiales incertae sedis</taxon>
        <taxon>Polyrhizophydium</taxon>
    </lineage>
</organism>
<dbReference type="Pfam" id="PF04130">
    <property type="entry name" value="GCP_C_terminal"/>
    <property type="match status" value="2"/>
</dbReference>
<comment type="caution">
    <text evidence="8">The sequence shown here is derived from an EMBL/GenBank/DDBJ whole genome shotgun (WGS) entry which is preliminary data.</text>
</comment>
<evidence type="ECO:0000256" key="3">
    <source>
        <dbReference type="ARBA" id="ARBA00022490"/>
    </source>
</evidence>
<feature type="region of interest" description="Disordered" evidence="6">
    <location>
        <begin position="905"/>
        <end position="925"/>
    </location>
</feature>
<feature type="compositionally biased region" description="Basic and acidic residues" evidence="6">
    <location>
        <begin position="46"/>
        <end position="59"/>
    </location>
</feature>
<dbReference type="Proteomes" id="UP001527925">
    <property type="component" value="Unassembled WGS sequence"/>
</dbReference>
<feature type="domain" description="C2H2-type" evidence="7">
    <location>
        <begin position="236"/>
        <end position="260"/>
    </location>
</feature>
<feature type="region of interest" description="Disordered" evidence="6">
    <location>
        <begin position="1"/>
        <end position="144"/>
    </location>
</feature>
<dbReference type="EMBL" id="JADGIZ020000035">
    <property type="protein sequence ID" value="KAL2914253.1"/>
    <property type="molecule type" value="Genomic_DNA"/>
</dbReference>
<dbReference type="SUPFAM" id="SSF50978">
    <property type="entry name" value="WD40 repeat-like"/>
    <property type="match status" value="1"/>
</dbReference>
<evidence type="ECO:0000256" key="4">
    <source>
        <dbReference type="ARBA" id="ARBA00022701"/>
    </source>
</evidence>
<comment type="similarity">
    <text evidence="2">Belongs to the TUBGCP family.</text>
</comment>
<sequence>MSPPAPRSRPARRAATAARKAVAAQRKQRKVDAADSGSDTGPRRGRAAESSDDEFRADSNDDQDSDEFAPDDDDGDDGDGDESADGGDSADGDEDDGGEHAIAVMSDDELDSRRRGRPSGARAGKLDNRQQPAKGDAAPTADATDAAMMDAGLVDAEYEAATPRGRAKPPPPPEEEHKHWLASPEYTEIVQTLLERVKARLLPSDRAAHVAERGKTQVKPPPDVILVPMRRKHFQCPVPYCDNKYKQNNGLEYHFKHFQHDVRMLWLPDPPEESETRPAGATEAAATDVAIAVARTAEIRQLYQQPEPEQVTRIRELAMMMPEYMHAFTVEPIKFKLPLAKTMMNSKLLFAVGSAVTRMPLGVATAEGDKGPEKKKVKKRYTSRRNIAIAFHPKPEPTNSVPNGARLTTSDFALVPPELAVEYLPQQQDLTVHLDAMPKGSTQRVAFGTAISSKSALGCQALLNVGCPVWALKWCPGLPTGLGSRFLAVGGFRHFDDMLQLGKRYPDSTSDPRACKGAIQIWRISTGAASELNAALEMLILHDHGHVIDMDWCRPGAYSPAAADGEVTRLGYLAVSFSDGAMCVYAVPKPSSLRALLGEEDLARFENRPLSIRIHKPNVQLESPKTMLWRVAWGSPHALAIGTQSGRVMVVDPHRSLCGDEFDFDRDLFVGFQAHDSVVQKMSWCTISGKGALPENVLQPRYLFTVGQDGLLSYRDIHEPWASVVILRARSTSFTLDWCESRKMLLFTAGEYESRAIAFDAPVEFVIQKPSRLGKIATSHTSQIWDVCGSHNGLAASVGADGQLVIMNLGLVHLTKPKVQPKVLFQVKLKDGTLFFESGQQIAGQKGTMKHLPPVEHSIHRTDWYSETTDRAWIASGGRLGWLSAMLHEVLAVLLGHASDLLPPAKERAGGDGGDGGGAQGTAAGHPAQRLLHPAERESLARLQELGAHFTRLRSFVESHGSYLQALSAGVRTCMDEYACAVVAIERRVLDPGSLETRGGKTPLSWLLAELQEFQVLLVHLVRVVDIVQGRVQGDENIEIPHGLQILDVLYDESLCGIPIVSETMQRLHSMCLRVFCKQLVSWMLYGSLADPHNEFFVVPQHVVDQTLTRRRLMRWSDLFGLREEMIPHCITAELAETILFNGKAMSIISVRRPDAVEAISRPFLERIALVCHRDRVQIQEIEACCADMNQRVSRILWDLVVVEENLLVHLQAMRSVFLCGKGDFVLELIDDLTNLKLNTGRAMQSVTSQDLQKVFMKAWGKAIWTPIETRIAQPRFQLATALSSRSGPKQTSGAATYSSPRRRAAQAAYGVLSPGAGSPVRAPAGMMSPTSSPSRLRAQLPGVKNTYAHDLFGSVPVLLDYDLAWPLDLLLTPYDIQMYGSVFSFLLMDLVDVEFHKFSSVVRQPGQQAAQPMAVSSTPTLDDIQAAHTALLQRIFSGCFLDGSAVGQTVREAMDLCGAACGAIERWIAEGVEAAQTIESLGKQFESRAALLFQIFSGAESVHSSLAQLLIRLDFNSTDRVAPSSPPSARQQQQPRPDRQPVR</sequence>
<dbReference type="PANTHER" id="PTHR19302:SF27">
    <property type="entry name" value="GAMMA-TUBULIN COMPLEX COMPONENT 4"/>
    <property type="match status" value="1"/>
</dbReference>
<keyword evidence="3" id="KW-0963">Cytoplasm</keyword>
<dbReference type="InterPro" id="IPR036322">
    <property type="entry name" value="WD40_repeat_dom_sf"/>
</dbReference>
<name>A0ABR4N450_9FUNG</name>
<feature type="compositionally biased region" description="Low complexity" evidence="6">
    <location>
        <begin position="1521"/>
        <end position="1536"/>
    </location>
</feature>
<dbReference type="InterPro" id="IPR015943">
    <property type="entry name" value="WD40/YVTN_repeat-like_dom_sf"/>
</dbReference>
<evidence type="ECO:0000256" key="5">
    <source>
        <dbReference type="ARBA" id="ARBA00023212"/>
    </source>
</evidence>
<dbReference type="Gene3D" id="2.130.10.10">
    <property type="entry name" value="YVTN repeat-like/Quinoprotein amine dehydrogenase"/>
    <property type="match status" value="1"/>
</dbReference>
<evidence type="ECO:0000256" key="2">
    <source>
        <dbReference type="ARBA" id="ARBA00010337"/>
    </source>
</evidence>
<dbReference type="Pfam" id="PF17681">
    <property type="entry name" value="GCP_N_terminal"/>
    <property type="match status" value="1"/>
</dbReference>
<proteinExistence type="inferred from homology"/>
<evidence type="ECO:0000313" key="9">
    <source>
        <dbReference type="Proteomes" id="UP001527925"/>
    </source>
</evidence>
<dbReference type="InterPro" id="IPR040457">
    <property type="entry name" value="GCP_C"/>
</dbReference>
<feature type="compositionally biased region" description="Acidic residues" evidence="6">
    <location>
        <begin position="60"/>
        <end position="97"/>
    </location>
</feature>
<feature type="compositionally biased region" description="Polar residues" evidence="6">
    <location>
        <begin position="1283"/>
        <end position="1300"/>
    </location>
</feature>
<dbReference type="PROSITE" id="PS00028">
    <property type="entry name" value="ZINC_FINGER_C2H2_1"/>
    <property type="match status" value="1"/>
</dbReference>
<feature type="region of interest" description="Disordered" evidence="6">
    <location>
        <begin position="1521"/>
        <end position="1544"/>
    </location>
</feature>
<dbReference type="InterPro" id="IPR042241">
    <property type="entry name" value="GCP_C_sf"/>
</dbReference>
<feature type="region of interest" description="Disordered" evidence="6">
    <location>
        <begin position="1283"/>
        <end position="1302"/>
    </location>
</feature>
<dbReference type="InterPro" id="IPR041470">
    <property type="entry name" value="GCP_N"/>
</dbReference>
<accession>A0ABR4N450</accession>
<feature type="compositionally biased region" description="Low complexity" evidence="6">
    <location>
        <begin position="13"/>
        <end position="25"/>
    </location>
</feature>
<evidence type="ECO:0000256" key="6">
    <source>
        <dbReference type="SAM" id="MobiDB-lite"/>
    </source>
</evidence>
<feature type="compositionally biased region" description="Gly residues" evidence="6">
    <location>
        <begin position="911"/>
        <end position="920"/>
    </location>
</feature>
<dbReference type="Gene3D" id="1.20.120.1900">
    <property type="entry name" value="Gamma-tubulin complex, C-terminal domain"/>
    <property type="match status" value="2"/>
</dbReference>